<evidence type="ECO:0000313" key="3">
    <source>
        <dbReference type="EMBL" id="RAR71768.1"/>
    </source>
</evidence>
<dbReference type="Pfam" id="PF14349">
    <property type="entry name" value="SprA_N"/>
    <property type="match status" value="2"/>
</dbReference>
<organism evidence="3 4">
    <name type="scientific">Flavobacterium aciduliphilum</name>
    <dbReference type="NCBI Taxonomy" id="1101402"/>
    <lineage>
        <taxon>Bacteria</taxon>
        <taxon>Pseudomonadati</taxon>
        <taxon>Bacteroidota</taxon>
        <taxon>Flavobacteriia</taxon>
        <taxon>Flavobacteriales</taxon>
        <taxon>Flavobacteriaceae</taxon>
        <taxon>Flavobacterium</taxon>
    </lineage>
</organism>
<comment type="caution">
    <text evidence="3">The sequence shown here is derived from an EMBL/GenBank/DDBJ whole genome shotgun (WGS) entry which is preliminary data.</text>
</comment>
<proteinExistence type="predicted"/>
<feature type="region of interest" description="Disordered" evidence="1">
    <location>
        <begin position="12"/>
        <end position="34"/>
    </location>
</feature>
<feature type="compositionally biased region" description="Polar residues" evidence="1">
    <location>
        <begin position="24"/>
        <end position="34"/>
    </location>
</feature>
<evidence type="ECO:0000256" key="1">
    <source>
        <dbReference type="SAM" id="MobiDB-lite"/>
    </source>
</evidence>
<feature type="compositionally biased region" description="Low complexity" evidence="1">
    <location>
        <begin position="12"/>
        <end position="23"/>
    </location>
</feature>
<gene>
    <name evidence="3" type="ORF">CLV55_106119</name>
</gene>
<protein>
    <submittedName>
        <fullName evidence="3">Protein involved in gliding motility SprA</fullName>
    </submittedName>
</protein>
<feature type="domain" description="Gliding motility protein SprA N-terminal" evidence="2">
    <location>
        <begin position="1129"/>
        <end position="1640"/>
    </location>
</feature>
<dbReference type="NCBIfam" id="TIGR04189">
    <property type="entry name" value="surface_SprA"/>
    <property type="match status" value="1"/>
</dbReference>
<dbReference type="Proteomes" id="UP000248840">
    <property type="component" value="Unassembled WGS sequence"/>
</dbReference>
<dbReference type="InterPro" id="IPR025684">
    <property type="entry name" value="SprA_N_dom"/>
</dbReference>
<evidence type="ECO:0000313" key="4">
    <source>
        <dbReference type="Proteomes" id="UP000248840"/>
    </source>
</evidence>
<keyword evidence="4" id="KW-1185">Reference proteome</keyword>
<reference evidence="3 4" key="1">
    <citation type="submission" date="2018-06" db="EMBL/GenBank/DDBJ databases">
        <title>Genomic Encyclopedia of Archaeal and Bacterial Type Strains, Phase II (KMG-II): from individual species to whole genera.</title>
        <authorList>
            <person name="Goeker M."/>
        </authorList>
    </citation>
    <scope>NUCLEOTIDE SEQUENCE [LARGE SCALE GENOMIC DNA]</scope>
    <source>
        <strain evidence="3 4">DSM 25663</strain>
    </source>
</reference>
<dbReference type="RefSeq" id="WP_112113229.1">
    <property type="nucleotide sequence ID" value="NZ_QLSZ01000006.1"/>
</dbReference>
<feature type="domain" description="Gliding motility protein SprA N-terminal" evidence="2">
    <location>
        <begin position="40"/>
        <end position="453"/>
    </location>
</feature>
<accession>A0A328YCP5</accession>
<name>A0A328YCP5_9FLAO</name>
<dbReference type="InterPro" id="IPR026377">
    <property type="entry name" value="Cell_surface_SprA"/>
</dbReference>
<dbReference type="EMBL" id="QLSZ01000006">
    <property type="protein sequence ID" value="RAR71768.1"/>
    <property type="molecule type" value="Genomic_DNA"/>
</dbReference>
<evidence type="ECO:0000259" key="2">
    <source>
        <dbReference type="Pfam" id="PF14349"/>
    </source>
</evidence>
<dbReference type="OrthoDB" id="9806090at2"/>
<sequence>MLLLVGEVSFGQETPVQTPTQTPDSTGYNVGSIPMQNPKSVEEAYTYDPATDRYVLTKTFEGFNINYPIILTPKEYEQLVLKESMHNYFKEKSDAMDGKKQGAEEKKKNLLPRYYVNSSFFETIFGGNTIDIKPTGSAEIDLGFRHTKQDNPALSPRNRSNTTFDFNQRISMSLMGKVGKRLKVNANYDTQSTFAFQNMIKLEFDPSASGGEDSIIKKLEVGNVSMPLNSTLIRGAQSLFGIKTQLQFGRTTINAVFAEQKSSTKTVTAQGGGTIQNFELYAQEYDADRHFFLSQYFKNRYDFSLRNYPFIDSRVQITRIEVWVTNKQNRVNTTSNNMRNVVALQDLGESRLTDTFSSSAIDDSQVVAVNPQPSDFFVNPINSYPSNKNNRYDPALIGTFSTPAPLLKPGIREIVTSTDGFVNDVSEGTDYVKLENARKLLPNEFTYNPQLGYISLQQKLANDEVLAVAYQYTVGDQVFQVGEFANDGVEATQVDPNGIPTSQSLILKMLKSSLTNVQKPIWGLMMKNIYQIPSGFQLQKDDFKFNILYTDPSPLNYITDATTTSPLPDTVKDTPLLKVFGMDRLNSSNDPQTGGDGFFDYVPGMTIDQQNGRIIFTSVEPFGRYLFEKLRTNPTENYYQDYYVTTPPVTNSFNPNQAKYVFRELYRSTQAKALQDSSKNKFQLKGKFKSSGGDGIPIGAFNVPKGSVVVTAGGRKLVEGIDYTVNYQAGRVQILDPALTASNTPIQVSLENNATFGNQTKRFYGFNVEHKISDKFMVGATYLRLSQRPFTQKTNYGQESVNNTIYGLNTSFSTEVPLLTRLVNKLPNIDTDVPSNISFRGEIAYLKPDTPKADKFNGESTVYVEDFEGSRTNIDLRSPYSWFLSSTPIKPTLGMPTDYLDFGGNSSGLEYGYKRAKFAWYSIDPIFYTQRPSGISEEDLSFNSTRRIYSQELYPATVLAQGQSQVVNTLDLTYFPKERGPYNYNPDAAANNNILPNPEQNYGGMLRALTSTNFEQANIEYIQFWMMDPFYDPDSPATGVPPTTNKGKIYFNLGEISEDVLQDGKKFYENGVGNNQVLAQPTIWGNIPASQSLIYAFDTNEDNRASQDVGYNGLNDPQEAAKYPNFASFADPSEDDYKYFLNTTGSVFDRYKNYNGTEGNSPVNVTDTNRGSTTYPDVEDVNRDNTMNTINAYYEYALDIDESKFNVGQNYITNIQPTQITLSNGETRRARWIQFKIPVTQYRNVIGNISDFRSIRFMRMFMTGFTDQMTLRFGSLDLVRGDWRKYDNTLDPNDTDTTDDDTDFDSLAVNVQENGTREPINYVIPPGVQLEQLYNNNTLIPQNEQSLAVRVGSLIDNGLEPGDSRGVFKNVNVDMRQYKRLKMFMHAEALPSASGLDTGSIVDDEMIGFIRFGTDLTDNFYQVEKTLKKTQFNDNTREDVWPEANNMDLSLELITRMKILALKHVYAPGEIYYPDDDPAIVGGDGDESLRLGIRGNPNFGQVRIIMLGVKNNTNRLNTSDHPLNPRRIKGEVWFNELRLAQMDNKGGMAAVASFDGNIADFANVSATGKMTTIGFGALEQGPNERSREDDLQYNVVTNMSLGKLLPKKYHINLPFNYAIGEEFITPKYDPYYQDIELKQLLDITTDPTEKKNIKDRAIDYTKRKSINFIGVKKERGEKQKPHFYDPENVTLSYTYNQVDRHSYELQSYLDQKVSTTADYAFAFQPKPVEPLKNVKLMKKSSYWKMLSDFNFNYLPSNLTFSSNITRQYNRQQFRLVDVEGIGIDALYQRNYLFNYQYGFNYNLSKSLKVNFNATSNNIVRNYMRDDNTPDNSYTVWTDYWNVGTPNQHNQQITVNYELPLSKIPFLSFVKSNYTYAGTYNWQRSSIALSSVIASDGLEYNLGNTIQNSGSHKLNTELNMETFYKFIGLSKSKQAVKAPVAAAPKPGEKVTAVKVAPIKDSNVFVDGLKGLLMCVKNIKVNYTENQGTLLPGFLPSVGFFGTSKPTLGFGFGWQDDVRFEAAKNGWLTTYPDFNQNYTHSVTKTLDFAANVDLFPDFKIDLSANRSYTDNYTEQYDMADGHYNSRSPYDTGNFAISTVMLRSSFRRSDEFYSSSFEDFRNNRLIIANRLALNHYGTSNFPVDTDGFPVGYGKGSSEVLLPSFLAAYTGFDLPFMKSFGVDVASKPDERAGSISLSAFKNIPIPNWNIKYNGLMRYQFFKDNFKRFSIQHAYKASYTINSFRSNLDYNQHAGEINPLNGNFYVQTLIGNVNLVEQFSPLIKFDFETKNSFSLRTEMKRDRALSLSFDNNLLTEVKGVEYIIGTGYRFKDVILSTKLADSPTGIIKSDINLKIDFSYRNNKTIVRYLDYNNNQLAGGQNIWTAKLTADYSFSKNLTLILYYDHSFSKAVISTSFPMTNIRGGFTLRYNFGN</sequence>